<organism evidence="1 2">
    <name type="scientific">Blepharisma stoltei</name>
    <dbReference type="NCBI Taxonomy" id="1481888"/>
    <lineage>
        <taxon>Eukaryota</taxon>
        <taxon>Sar</taxon>
        <taxon>Alveolata</taxon>
        <taxon>Ciliophora</taxon>
        <taxon>Postciliodesmatophora</taxon>
        <taxon>Heterotrichea</taxon>
        <taxon>Heterotrichida</taxon>
        <taxon>Blepharismidae</taxon>
        <taxon>Blepharisma</taxon>
    </lineage>
</organism>
<comment type="caution">
    <text evidence="1">The sequence shown here is derived from an EMBL/GenBank/DDBJ whole genome shotgun (WGS) entry which is preliminary data.</text>
</comment>
<proteinExistence type="predicted"/>
<keyword evidence="2" id="KW-1185">Reference proteome</keyword>
<evidence type="ECO:0000313" key="1">
    <source>
        <dbReference type="EMBL" id="CAG9322928.1"/>
    </source>
</evidence>
<sequence length="86" mass="10302">MINGRHYSRRRIFIVSSFDMKLMESDTLAWRVKSVPSFPRRKMRKIGRNSLISVKAPHTLLKKQRIIRKILLFNHAYYFALVELLI</sequence>
<dbReference type="AlphaFoldDB" id="A0AAU9J9L5"/>
<evidence type="ECO:0000313" key="2">
    <source>
        <dbReference type="Proteomes" id="UP001162131"/>
    </source>
</evidence>
<dbReference type="EMBL" id="CAJZBQ010000033">
    <property type="protein sequence ID" value="CAG9322928.1"/>
    <property type="molecule type" value="Genomic_DNA"/>
</dbReference>
<name>A0AAU9J9L5_9CILI</name>
<accession>A0AAU9J9L5</accession>
<dbReference type="Proteomes" id="UP001162131">
    <property type="component" value="Unassembled WGS sequence"/>
</dbReference>
<gene>
    <name evidence="1" type="ORF">BSTOLATCC_MIC32834</name>
</gene>
<reference evidence="1" key="1">
    <citation type="submission" date="2021-09" db="EMBL/GenBank/DDBJ databases">
        <authorList>
            <consortium name="AG Swart"/>
            <person name="Singh M."/>
            <person name="Singh A."/>
            <person name="Seah K."/>
            <person name="Emmerich C."/>
        </authorList>
    </citation>
    <scope>NUCLEOTIDE SEQUENCE</scope>
    <source>
        <strain evidence="1">ATCC30299</strain>
    </source>
</reference>
<protein>
    <submittedName>
        <fullName evidence="1">Uncharacterized protein</fullName>
    </submittedName>
</protein>